<dbReference type="Proteomes" id="UP000001542">
    <property type="component" value="Unassembled WGS sequence"/>
</dbReference>
<organism evidence="1 2">
    <name type="scientific">Trichomonas vaginalis (strain ATCC PRA-98 / G3)</name>
    <dbReference type="NCBI Taxonomy" id="412133"/>
    <lineage>
        <taxon>Eukaryota</taxon>
        <taxon>Metamonada</taxon>
        <taxon>Parabasalia</taxon>
        <taxon>Trichomonadida</taxon>
        <taxon>Trichomonadidae</taxon>
        <taxon>Trichomonas</taxon>
    </lineage>
</organism>
<dbReference type="AlphaFoldDB" id="A2GA24"/>
<reference evidence="1" key="2">
    <citation type="journal article" date="2007" name="Science">
        <title>Draft genome sequence of the sexually transmitted pathogen Trichomonas vaginalis.</title>
        <authorList>
            <person name="Carlton J.M."/>
            <person name="Hirt R.P."/>
            <person name="Silva J.C."/>
            <person name="Delcher A.L."/>
            <person name="Schatz M."/>
            <person name="Zhao Q."/>
            <person name="Wortman J.R."/>
            <person name="Bidwell S.L."/>
            <person name="Alsmark U.C.M."/>
            <person name="Besteiro S."/>
            <person name="Sicheritz-Ponten T."/>
            <person name="Noel C.J."/>
            <person name="Dacks J.B."/>
            <person name="Foster P.G."/>
            <person name="Simillion C."/>
            <person name="Van de Peer Y."/>
            <person name="Miranda-Saavedra D."/>
            <person name="Barton G.J."/>
            <person name="Westrop G.D."/>
            <person name="Mueller S."/>
            <person name="Dessi D."/>
            <person name="Fiori P.L."/>
            <person name="Ren Q."/>
            <person name="Paulsen I."/>
            <person name="Zhang H."/>
            <person name="Bastida-Corcuera F.D."/>
            <person name="Simoes-Barbosa A."/>
            <person name="Brown M.T."/>
            <person name="Hayes R.D."/>
            <person name="Mukherjee M."/>
            <person name="Okumura C.Y."/>
            <person name="Schneider R."/>
            <person name="Smith A.J."/>
            <person name="Vanacova S."/>
            <person name="Villalvazo M."/>
            <person name="Haas B.J."/>
            <person name="Pertea M."/>
            <person name="Feldblyum T.V."/>
            <person name="Utterback T.R."/>
            <person name="Shu C.L."/>
            <person name="Osoegawa K."/>
            <person name="de Jong P.J."/>
            <person name="Hrdy I."/>
            <person name="Horvathova L."/>
            <person name="Zubacova Z."/>
            <person name="Dolezal P."/>
            <person name="Malik S.B."/>
            <person name="Logsdon J.M. Jr."/>
            <person name="Henze K."/>
            <person name="Gupta A."/>
            <person name="Wang C.C."/>
            <person name="Dunne R.L."/>
            <person name="Upcroft J.A."/>
            <person name="Upcroft P."/>
            <person name="White O."/>
            <person name="Salzberg S.L."/>
            <person name="Tang P."/>
            <person name="Chiu C.-H."/>
            <person name="Lee Y.-S."/>
            <person name="Embley T.M."/>
            <person name="Coombs G.H."/>
            <person name="Mottram J.C."/>
            <person name="Tachezy J."/>
            <person name="Fraser-Liggett C.M."/>
            <person name="Johnson P.J."/>
        </authorList>
    </citation>
    <scope>NUCLEOTIDE SEQUENCE [LARGE SCALE GENOMIC DNA]</scope>
    <source>
        <strain evidence="1">G3</strain>
    </source>
</reference>
<gene>
    <name evidence="1" type="ORF">TVAG_315650</name>
</gene>
<dbReference type="KEGG" id="tva:4743637"/>
<reference evidence="1" key="1">
    <citation type="submission" date="2006-10" db="EMBL/GenBank/DDBJ databases">
        <authorList>
            <person name="Amadeo P."/>
            <person name="Zhao Q."/>
            <person name="Wortman J."/>
            <person name="Fraser-Liggett C."/>
            <person name="Carlton J."/>
        </authorList>
    </citation>
    <scope>NUCLEOTIDE SEQUENCE</scope>
    <source>
        <strain evidence="1">G3</strain>
    </source>
</reference>
<keyword evidence="2" id="KW-1185">Reference proteome</keyword>
<dbReference type="EMBL" id="DS114767">
    <property type="protein sequence ID" value="EAX85994.1"/>
    <property type="molecule type" value="Genomic_DNA"/>
</dbReference>
<name>A2GA24_TRIV3</name>
<proteinExistence type="predicted"/>
<dbReference type="InParanoid" id="A2GA24"/>
<accession>A2GA24</accession>
<dbReference type="VEuPathDB" id="TrichDB:TVAG_315650"/>
<sequence length="187" mass="22178">MNIDQSITQDENHLLIMISVDVAAHFLICSKDPCAIAKQFYDKYLISKDEYRYCIREALVNKYKQLLYDKTPYTKKSELIKPFKQALVLIICKHLKVLTYQSDKHVYIVDDFDSKLAWSWCYILEIISADYCFFNDKEQEKKIGRVLCKVYEYARLKVQKIQSQKLEEINLDEFTKFLGSDLLMLLN</sequence>
<dbReference type="RefSeq" id="XP_001298924.1">
    <property type="nucleotide sequence ID" value="XM_001298923.1"/>
</dbReference>
<evidence type="ECO:0000313" key="2">
    <source>
        <dbReference type="Proteomes" id="UP000001542"/>
    </source>
</evidence>
<dbReference type="VEuPathDB" id="TrichDB:TVAGG3_0734040"/>
<evidence type="ECO:0000313" key="1">
    <source>
        <dbReference type="EMBL" id="EAX85994.1"/>
    </source>
</evidence>
<protein>
    <submittedName>
        <fullName evidence="1">Uncharacterized protein</fullName>
    </submittedName>
</protein>